<organism evidence="2 3">
    <name type="scientific">Morella rubra</name>
    <name type="common">Chinese bayberry</name>
    <dbReference type="NCBI Taxonomy" id="262757"/>
    <lineage>
        <taxon>Eukaryota</taxon>
        <taxon>Viridiplantae</taxon>
        <taxon>Streptophyta</taxon>
        <taxon>Embryophyta</taxon>
        <taxon>Tracheophyta</taxon>
        <taxon>Spermatophyta</taxon>
        <taxon>Magnoliopsida</taxon>
        <taxon>eudicotyledons</taxon>
        <taxon>Gunneridae</taxon>
        <taxon>Pentapetalae</taxon>
        <taxon>rosids</taxon>
        <taxon>fabids</taxon>
        <taxon>Fagales</taxon>
        <taxon>Myricaceae</taxon>
        <taxon>Morella</taxon>
    </lineage>
</organism>
<keyword evidence="3" id="KW-1185">Reference proteome</keyword>
<proteinExistence type="predicted"/>
<dbReference type="OrthoDB" id="1906820at2759"/>
<evidence type="ECO:0000259" key="1">
    <source>
        <dbReference type="Pfam" id="PF13456"/>
    </source>
</evidence>
<accession>A0A6A1VR06</accession>
<evidence type="ECO:0000313" key="3">
    <source>
        <dbReference type="Proteomes" id="UP000516437"/>
    </source>
</evidence>
<feature type="domain" description="RNase H type-1" evidence="1">
    <location>
        <begin position="174"/>
        <end position="258"/>
    </location>
</feature>
<evidence type="ECO:0000313" key="2">
    <source>
        <dbReference type="EMBL" id="KAB1215382.1"/>
    </source>
</evidence>
<dbReference type="InterPro" id="IPR002156">
    <property type="entry name" value="RNaseH_domain"/>
</dbReference>
<dbReference type="AlphaFoldDB" id="A0A6A1VR06"/>
<gene>
    <name evidence="2" type="ORF">CJ030_MR4G025284</name>
</gene>
<dbReference type="Pfam" id="PF13456">
    <property type="entry name" value="RVT_3"/>
    <property type="match status" value="1"/>
</dbReference>
<reference evidence="2 3" key="1">
    <citation type="journal article" date="2019" name="Plant Biotechnol. J.">
        <title>The red bayberry genome and genetic basis of sex determination.</title>
        <authorList>
            <person name="Jia H.M."/>
            <person name="Jia H.J."/>
            <person name="Cai Q.L."/>
            <person name="Wang Y."/>
            <person name="Zhao H.B."/>
            <person name="Yang W.F."/>
            <person name="Wang G.Y."/>
            <person name="Li Y.H."/>
            <person name="Zhan D.L."/>
            <person name="Shen Y.T."/>
            <person name="Niu Q.F."/>
            <person name="Chang L."/>
            <person name="Qiu J."/>
            <person name="Zhao L."/>
            <person name="Xie H.B."/>
            <person name="Fu W.Y."/>
            <person name="Jin J."/>
            <person name="Li X.W."/>
            <person name="Jiao Y."/>
            <person name="Zhou C.C."/>
            <person name="Tu T."/>
            <person name="Chai C.Y."/>
            <person name="Gao J.L."/>
            <person name="Fan L.J."/>
            <person name="van de Weg E."/>
            <person name="Wang J.Y."/>
            <person name="Gao Z.S."/>
        </authorList>
    </citation>
    <scope>NUCLEOTIDE SEQUENCE [LARGE SCALE GENOMIC DNA]</scope>
    <source>
        <tissue evidence="2">Leaves</tissue>
    </source>
</reference>
<dbReference type="Proteomes" id="UP000516437">
    <property type="component" value="Chromosome 4"/>
</dbReference>
<dbReference type="EMBL" id="RXIC02000022">
    <property type="protein sequence ID" value="KAB1215382.1"/>
    <property type="molecule type" value="Genomic_DNA"/>
</dbReference>
<protein>
    <recommendedName>
        <fullName evidence="1">RNase H type-1 domain-containing protein</fullName>
    </recommendedName>
</protein>
<dbReference type="GO" id="GO:0004523">
    <property type="term" value="F:RNA-DNA hybrid ribonuclease activity"/>
    <property type="evidence" value="ECO:0007669"/>
    <property type="project" value="InterPro"/>
</dbReference>
<dbReference type="GO" id="GO:0003676">
    <property type="term" value="F:nucleic acid binding"/>
    <property type="evidence" value="ECO:0007669"/>
    <property type="project" value="InterPro"/>
</dbReference>
<comment type="caution">
    <text evidence="2">The sequence shown here is derived from an EMBL/GenBank/DDBJ whole genome shotgun (WGS) entry which is preliminary data.</text>
</comment>
<name>A0A6A1VR06_9ROSI</name>
<sequence length="278" mass="30608">MNSMKMIVPHGKWNDLAIYHEVQSSSLCPLCGSQFETLQHLFLECHVSTCIWQASPWYFSTASFAAFPMVYWISVILDPVSIGIPVEDKHYFQLFAANALDLVWQERNRVVRGDASSGLLDLVAHHSCPSNMSLPGPISSYGDPVDGSLLYLGPLSLCVPRSLREDFYAAVKKLCCVDSTMGEAEALWFGVSIADQSSCPVVIFEGDSVVVMTAVDRPFSDCLWRIEPIVALIKSCFAVHPPLKCSFSPRCANFAAQSCPMGCFLPTGGMLPRILWAL</sequence>